<dbReference type="AlphaFoldDB" id="A0A0G2EBW3"/>
<keyword evidence="2" id="KW-0134">Cell wall</keyword>
<dbReference type="GO" id="GO:0009986">
    <property type="term" value="C:cell surface"/>
    <property type="evidence" value="ECO:0007669"/>
    <property type="project" value="TreeGrafter"/>
</dbReference>
<dbReference type="PANTHER" id="PTHR31018">
    <property type="entry name" value="SPORULATION-SPECIFIC PROTEIN-RELATED"/>
    <property type="match status" value="1"/>
</dbReference>
<dbReference type="GO" id="GO:0031505">
    <property type="term" value="P:fungal-type cell wall organization"/>
    <property type="evidence" value="ECO:0007669"/>
    <property type="project" value="TreeGrafter"/>
</dbReference>
<comment type="subcellular location">
    <subcellularLocation>
        <location evidence="1">Secreted</location>
        <location evidence="1">Cell wall</location>
    </subcellularLocation>
</comment>
<keyword evidence="9" id="KW-1185">Reference proteome</keyword>
<proteinExistence type="predicted"/>
<accession>A0A0G2EBW3</accession>
<dbReference type="GO" id="GO:0005886">
    <property type="term" value="C:plasma membrane"/>
    <property type="evidence" value="ECO:0007669"/>
    <property type="project" value="TreeGrafter"/>
</dbReference>
<keyword evidence="5" id="KW-0325">Glycoprotein</keyword>
<name>A0A0G2EBW3_PHACM</name>
<sequence>MGFTKYILPVLSVAGAAFAASNGTCPDTDDDGAYTITSQSEADALSSCTTFDGTVVIDSSVSGNIQINGVQQITGNLSAYNATALTSISTDQLNAIGGYFRLEEITVLSTLQMSSLTSVDVINFVGLPNLQSLTFSSGVQKASGVRIVNTQLQSLDGIELDSVGAMEVTNNDYLTDFNVNNLAEVTSYLTVAANGADLSIEFPNLLTAANLTFRNVSSVSVPSLANVTGALGCYSNSFKTFSAANLTTVGNALVFNDNSKITNISIPELLSVGGAYQIANNSALKVIDGFTKLKTIGGGLDFSGDFTNVSLPALEDVKGQFNIQSTSELDCSEFKEDKENKVIKGSYYCSGSLAEAGTAGSRSSSTASSSGSGSSSTSAAIAMDMDAATMGIFGALAALFMI</sequence>
<comment type="caution">
    <text evidence="8">The sequence shown here is derived from an EMBL/GenBank/DDBJ whole genome shotgun (WGS) entry which is preliminary data.</text>
</comment>
<dbReference type="Pfam" id="PF12454">
    <property type="entry name" value="Ecm33"/>
    <property type="match status" value="1"/>
</dbReference>
<evidence type="ECO:0000256" key="3">
    <source>
        <dbReference type="ARBA" id="ARBA00022525"/>
    </source>
</evidence>
<feature type="compositionally biased region" description="Low complexity" evidence="6">
    <location>
        <begin position="356"/>
        <end position="374"/>
    </location>
</feature>
<evidence type="ECO:0000313" key="8">
    <source>
        <dbReference type="EMBL" id="KKY19979.1"/>
    </source>
</evidence>
<keyword evidence="3" id="KW-0964">Secreted</keyword>
<dbReference type="Gene3D" id="3.80.20.20">
    <property type="entry name" value="Receptor L-domain"/>
    <property type="match status" value="1"/>
</dbReference>
<evidence type="ECO:0000256" key="5">
    <source>
        <dbReference type="ARBA" id="ARBA00023180"/>
    </source>
</evidence>
<dbReference type="SUPFAM" id="SSF52058">
    <property type="entry name" value="L domain-like"/>
    <property type="match status" value="2"/>
</dbReference>
<dbReference type="OrthoDB" id="536881at2759"/>
<keyword evidence="4 7" id="KW-0732">Signal</keyword>
<reference evidence="8 9" key="1">
    <citation type="submission" date="2015-05" db="EMBL/GenBank/DDBJ databases">
        <title>Distinctive expansion of gene families associated with plant cell wall degradation and secondary metabolism in the genomes of grapevine trunk pathogens.</title>
        <authorList>
            <person name="Lawrence D.P."/>
            <person name="Travadon R."/>
            <person name="Rolshausen P.E."/>
            <person name="Baumgartner K."/>
        </authorList>
    </citation>
    <scope>NUCLEOTIDE SEQUENCE [LARGE SCALE GENOMIC DNA]</scope>
    <source>
        <strain evidence="8">UCRPC4</strain>
    </source>
</reference>
<dbReference type="PANTHER" id="PTHR31018:SF3">
    <property type="entry name" value="RECEPTOR PROTEIN-TYROSINE KINASE"/>
    <property type="match status" value="1"/>
</dbReference>
<evidence type="ECO:0000256" key="1">
    <source>
        <dbReference type="ARBA" id="ARBA00004191"/>
    </source>
</evidence>
<feature type="region of interest" description="Disordered" evidence="6">
    <location>
        <begin position="355"/>
        <end position="374"/>
    </location>
</feature>
<feature type="signal peptide" evidence="7">
    <location>
        <begin position="1"/>
        <end position="19"/>
    </location>
</feature>
<dbReference type="EMBL" id="LCWF01000103">
    <property type="protein sequence ID" value="KKY19979.1"/>
    <property type="molecule type" value="Genomic_DNA"/>
</dbReference>
<dbReference type="InterPro" id="IPR036941">
    <property type="entry name" value="Rcpt_L-dom_sf"/>
</dbReference>
<evidence type="ECO:0000256" key="2">
    <source>
        <dbReference type="ARBA" id="ARBA00022512"/>
    </source>
</evidence>
<evidence type="ECO:0000256" key="6">
    <source>
        <dbReference type="SAM" id="MobiDB-lite"/>
    </source>
</evidence>
<evidence type="ECO:0000256" key="7">
    <source>
        <dbReference type="SAM" id="SignalP"/>
    </source>
</evidence>
<reference evidence="8 9" key="2">
    <citation type="submission" date="2015-05" db="EMBL/GenBank/DDBJ databases">
        <authorList>
            <person name="Morales-Cruz A."/>
            <person name="Amrine K.C."/>
            <person name="Cantu D."/>
        </authorList>
    </citation>
    <scope>NUCLEOTIDE SEQUENCE [LARGE SCALE GENOMIC DNA]</scope>
    <source>
        <strain evidence="8">UCRPC4</strain>
    </source>
</reference>
<dbReference type="Proteomes" id="UP000053317">
    <property type="component" value="Unassembled WGS sequence"/>
</dbReference>
<gene>
    <name evidence="8" type="ORF">UCRPC4_g04302</name>
</gene>
<evidence type="ECO:0000256" key="4">
    <source>
        <dbReference type="ARBA" id="ARBA00022729"/>
    </source>
</evidence>
<evidence type="ECO:0000313" key="9">
    <source>
        <dbReference type="Proteomes" id="UP000053317"/>
    </source>
</evidence>
<feature type="chain" id="PRO_5002543344" evidence="7">
    <location>
        <begin position="20"/>
        <end position="402"/>
    </location>
</feature>
<organism evidence="8 9">
    <name type="scientific">Phaeomoniella chlamydospora</name>
    <name type="common">Phaeoacremonium chlamydosporum</name>
    <dbReference type="NCBI Taxonomy" id="158046"/>
    <lineage>
        <taxon>Eukaryota</taxon>
        <taxon>Fungi</taxon>
        <taxon>Dikarya</taxon>
        <taxon>Ascomycota</taxon>
        <taxon>Pezizomycotina</taxon>
        <taxon>Eurotiomycetes</taxon>
        <taxon>Chaetothyriomycetidae</taxon>
        <taxon>Phaeomoniellales</taxon>
        <taxon>Phaeomoniellaceae</taxon>
        <taxon>Phaeomoniella</taxon>
    </lineage>
</organism>
<protein>
    <submittedName>
        <fullName evidence="8">Putative gpi-anchored cell wall organization protein ecm33</fullName>
    </submittedName>
</protein>
<dbReference type="GO" id="GO:0009277">
    <property type="term" value="C:fungal-type cell wall"/>
    <property type="evidence" value="ECO:0007669"/>
    <property type="project" value="TreeGrafter"/>
</dbReference>
<dbReference type="InterPro" id="IPR051648">
    <property type="entry name" value="CWI-Assembly_Regulator"/>
</dbReference>